<dbReference type="InterPro" id="IPR015378">
    <property type="entry name" value="Transposase-like_Mu_C"/>
</dbReference>
<keyword evidence="3" id="KW-1185">Reference proteome</keyword>
<dbReference type="AlphaFoldDB" id="A0A3A5KKB9"/>
<reference evidence="2 3" key="1">
    <citation type="submission" date="2018-09" db="EMBL/GenBank/DDBJ databases">
        <title>Mesorhizobium carmichaelinearum sp. nov. isolated from Carmichaelinea spp. root nodules in New Zealand.</title>
        <authorList>
            <person name="De Meyer S.E."/>
        </authorList>
    </citation>
    <scope>NUCLEOTIDE SEQUENCE [LARGE SCALE GENOMIC DNA]</scope>
    <source>
        <strain evidence="2 3">ICMP19557</strain>
    </source>
</reference>
<proteinExistence type="predicted"/>
<dbReference type="InterPro" id="IPR009004">
    <property type="entry name" value="Transposase_Mu_C"/>
</dbReference>
<comment type="caution">
    <text evidence="2">The sequence shown here is derived from an EMBL/GenBank/DDBJ whole genome shotgun (WGS) entry which is preliminary data.</text>
</comment>
<dbReference type="SUPFAM" id="SSF50610">
    <property type="entry name" value="mu transposase, C-terminal domain"/>
    <property type="match status" value="1"/>
</dbReference>
<sequence>MSRDEVRAAVARRVERTVSQGAIQLRGRRWTCEELWQYSHDKVLVCEPVYHTPAELLLLDMKGNRPRDRNPRYCSATIWVRDRSHLDCRAARYRTSSA</sequence>
<evidence type="ECO:0000313" key="2">
    <source>
        <dbReference type="EMBL" id="RJT31487.1"/>
    </source>
</evidence>
<evidence type="ECO:0000259" key="1">
    <source>
        <dbReference type="Pfam" id="PF09299"/>
    </source>
</evidence>
<gene>
    <name evidence="2" type="ORF">D3227_28580</name>
</gene>
<name>A0A3A5KKB9_9HYPH</name>
<protein>
    <recommendedName>
        <fullName evidence="1">Transposase-like Mu C-terminal domain-containing protein</fullName>
    </recommendedName>
</protein>
<evidence type="ECO:0000313" key="3">
    <source>
        <dbReference type="Proteomes" id="UP000272706"/>
    </source>
</evidence>
<dbReference type="EMBL" id="QZWZ01000030">
    <property type="protein sequence ID" value="RJT31487.1"/>
    <property type="molecule type" value="Genomic_DNA"/>
</dbReference>
<accession>A0A3A5KKB9</accession>
<dbReference type="OrthoDB" id="5287589at2"/>
<dbReference type="Proteomes" id="UP000272706">
    <property type="component" value="Unassembled WGS sequence"/>
</dbReference>
<feature type="domain" description="Transposase-like Mu C-terminal" evidence="1">
    <location>
        <begin position="12"/>
        <end position="46"/>
    </location>
</feature>
<dbReference type="Pfam" id="PF09299">
    <property type="entry name" value="Mu-transpos_C"/>
    <property type="match status" value="1"/>
</dbReference>
<organism evidence="2 3">
    <name type="scientific">Mesorhizobium waimense</name>
    <dbReference type="NCBI Taxonomy" id="1300307"/>
    <lineage>
        <taxon>Bacteria</taxon>
        <taxon>Pseudomonadati</taxon>
        <taxon>Pseudomonadota</taxon>
        <taxon>Alphaproteobacteria</taxon>
        <taxon>Hyphomicrobiales</taxon>
        <taxon>Phyllobacteriaceae</taxon>
        <taxon>Mesorhizobium</taxon>
    </lineage>
</organism>